<dbReference type="PRINTS" id="PR00411">
    <property type="entry name" value="PNDRDTASEI"/>
</dbReference>
<dbReference type="Gene3D" id="3.30.9.10">
    <property type="entry name" value="D-Amino Acid Oxidase, subunit A, domain 2"/>
    <property type="match status" value="1"/>
</dbReference>
<dbReference type="InterPro" id="IPR017900">
    <property type="entry name" value="4Fe4S_Fe_S_CS"/>
</dbReference>
<dbReference type="InterPro" id="IPR036010">
    <property type="entry name" value="2Fe-2S_ferredoxin-like_sf"/>
</dbReference>
<dbReference type="InterPro" id="IPR023753">
    <property type="entry name" value="FAD/NAD-binding_dom"/>
</dbReference>
<keyword evidence="2" id="KW-0560">Oxidoreductase</keyword>
<dbReference type="Pfam" id="PF00037">
    <property type="entry name" value="Fer4"/>
    <property type="match status" value="1"/>
</dbReference>
<dbReference type="CDD" id="cd00207">
    <property type="entry name" value="fer2"/>
    <property type="match status" value="1"/>
</dbReference>
<dbReference type="InterPro" id="IPR006076">
    <property type="entry name" value="FAD-dep_OxRdtase"/>
</dbReference>
<dbReference type="InterPro" id="IPR051691">
    <property type="entry name" value="Metab_Enz_Cyan_OpOx_G3PDH"/>
</dbReference>
<dbReference type="Gene3D" id="3.30.70.20">
    <property type="match status" value="1"/>
</dbReference>
<evidence type="ECO:0000256" key="3">
    <source>
        <dbReference type="ARBA" id="ARBA00023004"/>
    </source>
</evidence>
<gene>
    <name evidence="6" type="ORF">H9863_04875</name>
</gene>
<dbReference type="Pfam" id="PF01266">
    <property type="entry name" value="DAO"/>
    <property type="match status" value="1"/>
</dbReference>
<dbReference type="PROSITE" id="PS00197">
    <property type="entry name" value="2FE2S_FER_1"/>
    <property type="match status" value="1"/>
</dbReference>
<dbReference type="InterPro" id="IPR001041">
    <property type="entry name" value="2Fe-2S_ferredoxin-type"/>
</dbReference>
<keyword evidence="1" id="KW-0479">Metal-binding</keyword>
<dbReference type="Gene3D" id="3.90.660.10">
    <property type="match status" value="1"/>
</dbReference>
<organism evidence="6 7">
    <name type="scientific">Candidatus Odoribacter faecigallinarum</name>
    <dbReference type="NCBI Taxonomy" id="2838706"/>
    <lineage>
        <taxon>Bacteria</taxon>
        <taxon>Pseudomonadati</taxon>
        <taxon>Bacteroidota</taxon>
        <taxon>Bacteroidia</taxon>
        <taxon>Bacteroidales</taxon>
        <taxon>Odoribacteraceae</taxon>
        <taxon>Odoribacter</taxon>
    </lineage>
</organism>
<dbReference type="Pfam" id="PF04324">
    <property type="entry name" value="Fer2_BFD"/>
    <property type="match status" value="1"/>
</dbReference>
<dbReference type="InterPro" id="IPR041854">
    <property type="entry name" value="BFD-like_2Fe2S-bd_dom_sf"/>
</dbReference>
<protein>
    <submittedName>
        <fullName evidence="6">FAD-dependent oxidoreductase</fullName>
    </submittedName>
</protein>
<dbReference type="Gene3D" id="1.10.10.1100">
    <property type="entry name" value="BFD-like [2Fe-2S]-binding domain"/>
    <property type="match status" value="1"/>
</dbReference>
<evidence type="ECO:0000256" key="1">
    <source>
        <dbReference type="ARBA" id="ARBA00022723"/>
    </source>
</evidence>
<dbReference type="Gene3D" id="3.10.20.440">
    <property type="entry name" value="2Fe-2S iron-sulphur cluster binding domain, sarcosine oxidase, alpha subunit, N-terminal domain"/>
    <property type="match status" value="1"/>
</dbReference>
<dbReference type="InterPro" id="IPR006058">
    <property type="entry name" value="2Fe2S_fd_BS"/>
</dbReference>
<comment type="caution">
    <text evidence="6">The sequence shown here is derived from an EMBL/GenBank/DDBJ whole genome shotgun (WGS) entry which is preliminary data.</text>
</comment>
<dbReference type="InterPro" id="IPR007419">
    <property type="entry name" value="BFD-like_2Fe2S-bd_dom"/>
</dbReference>
<dbReference type="GO" id="GO:0046872">
    <property type="term" value="F:metal ion binding"/>
    <property type="evidence" value="ECO:0007669"/>
    <property type="project" value="UniProtKB-KW"/>
</dbReference>
<dbReference type="Pfam" id="PF07992">
    <property type="entry name" value="Pyr_redox_2"/>
    <property type="match status" value="1"/>
</dbReference>
<keyword evidence="3" id="KW-0408">Iron</keyword>
<dbReference type="SUPFAM" id="SSF51905">
    <property type="entry name" value="FAD/NAD(P)-binding domain"/>
    <property type="match status" value="2"/>
</dbReference>
<dbReference type="InterPro" id="IPR042204">
    <property type="entry name" value="2Fe-2S-bd_N"/>
</dbReference>
<reference evidence="6" key="2">
    <citation type="submission" date="2021-04" db="EMBL/GenBank/DDBJ databases">
        <authorList>
            <person name="Gilroy R."/>
        </authorList>
    </citation>
    <scope>NUCLEOTIDE SEQUENCE</scope>
    <source>
        <strain evidence="6">23274</strain>
    </source>
</reference>
<dbReference type="EMBL" id="DXFT01000095">
    <property type="protein sequence ID" value="HIX03436.1"/>
    <property type="molecule type" value="Genomic_DNA"/>
</dbReference>
<dbReference type="Pfam" id="PF13510">
    <property type="entry name" value="Fer2_4"/>
    <property type="match status" value="1"/>
</dbReference>
<dbReference type="AlphaFoldDB" id="A0A9D1UZS3"/>
<evidence type="ECO:0000313" key="6">
    <source>
        <dbReference type="EMBL" id="HIX03436.1"/>
    </source>
</evidence>
<dbReference type="InterPro" id="IPR017896">
    <property type="entry name" value="4Fe4S_Fe-S-bd"/>
</dbReference>
<keyword evidence="4" id="KW-0411">Iron-sulfur</keyword>
<dbReference type="PROSITE" id="PS00198">
    <property type="entry name" value="4FE4S_FER_1"/>
    <property type="match status" value="1"/>
</dbReference>
<dbReference type="Proteomes" id="UP000824202">
    <property type="component" value="Unassembled WGS sequence"/>
</dbReference>
<evidence type="ECO:0000259" key="5">
    <source>
        <dbReference type="PROSITE" id="PS51379"/>
    </source>
</evidence>
<dbReference type="GO" id="GO:0051537">
    <property type="term" value="F:2 iron, 2 sulfur cluster binding"/>
    <property type="evidence" value="ECO:0007669"/>
    <property type="project" value="InterPro"/>
</dbReference>
<accession>A0A9D1UZS3</accession>
<proteinExistence type="predicted"/>
<sequence>MSKIEKHPVLEVPEREKVIFKYNGQEIEGEKGYTIAAALHRAGYPVHSHSLSGRKRSLECGIGKCGACEMLVDGKIRRICITKVDGVKEVREITENFMAKKVKSPVVDKKRILRTTVVIVGAGPAGLAVREEFNKYGVDNIVIDNNDRTGGQFTMQTHQFFFFEKEKRFGGMRGFDIAKTLAGENLDGIYLNCTVWDVLEGKRVAVKNIRTEEIFFVDADYLVVATGAVPFMPAFENDDLPGVYTAAVVQKMMNSELTLLGKNVLTVGAGNIGYLTSYQLMQAGAHVKAIVEAMPNEGGFPVQANRVRRLAIPILTSHTLLKAIPNKTKDGIVGAVIARCENFRPIPGTEKVIEGIDVINICTGLIPDSQLLTKGKEVFGGHCYAAGDAIRIGEGTTAVLKGKHTAMQIIMDLGVRLNYDDYLLLSKEYIDSQQHPVRVLEEPRLPEEGRRFARGFVQADCLYGFACNPCSFACPHGAIEKNSTSSVPVIDYDKCIGCMECVYQCPGLAIFGYDLRKDNLFLPIEYEAQEGADVFLVNNNGEVLGEGRIEKILHKPNKTNVARVKSLTIQGDALTKVRGFIVKENYPAPLVLKPLLEEAEGATYICHCDDVKLEEVLQVIGDRTFISIDEIKHTTHLGMGPCRGKRCIPRLRTALRARGIELVGDATPRAPLSNQLTLGELAPARKGDVYLVANRETFQKIEVGALIAGGGIAGSSLFRYMAEAGMNPVLVNADRGSSWRNIGGGRTAFSLPELSEIAERNHEIFRELQKLADIDYKPIRYINFAHDEESYKALEASKAWSKAEMITPKQFREEISPYFNPNPKKYIAALVTEDCWQATPGKVVDLVRKLGVAAGGTILEDCRVIEACREGKTVSVLVQTHDKKYVEYRTENFVNALGSGAGKLCDSMGIDAGLYPVRHQAFITRRLPMLGKNGANLDMLIDRQDYKGFSAVYGQQIAYTGQIIGCASPKLDAMRIDKNLKVNTKAFLEIVSEMFADWIPDLSGVGIQAVWAGYYTEPRYIVDPELGLFVGMRGHGFMLSQYIARLYVDKLLGRRVPEYFDKLKLNGPGLSEKAFK</sequence>
<dbReference type="SUPFAM" id="SSF54292">
    <property type="entry name" value="2Fe-2S ferredoxin-like"/>
    <property type="match status" value="1"/>
</dbReference>
<evidence type="ECO:0000313" key="7">
    <source>
        <dbReference type="Proteomes" id="UP000824202"/>
    </source>
</evidence>
<dbReference type="PRINTS" id="PR00368">
    <property type="entry name" value="FADPNR"/>
</dbReference>
<dbReference type="GO" id="GO:0016491">
    <property type="term" value="F:oxidoreductase activity"/>
    <property type="evidence" value="ECO:0007669"/>
    <property type="project" value="UniProtKB-KW"/>
</dbReference>
<name>A0A9D1UZS3_9BACT</name>
<dbReference type="PANTHER" id="PTHR42949:SF3">
    <property type="entry name" value="ANAEROBIC GLYCEROL-3-PHOSPHATE DEHYDROGENASE SUBUNIT B"/>
    <property type="match status" value="1"/>
</dbReference>
<dbReference type="PROSITE" id="PS51379">
    <property type="entry name" value="4FE4S_FER_2"/>
    <property type="match status" value="1"/>
</dbReference>
<dbReference type="PANTHER" id="PTHR42949">
    <property type="entry name" value="ANAEROBIC GLYCEROL-3-PHOSPHATE DEHYDROGENASE SUBUNIT B"/>
    <property type="match status" value="1"/>
</dbReference>
<reference evidence="6" key="1">
    <citation type="journal article" date="2021" name="PeerJ">
        <title>Extensive microbial diversity within the chicken gut microbiome revealed by metagenomics and culture.</title>
        <authorList>
            <person name="Gilroy R."/>
            <person name="Ravi A."/>
            <person name="Getino M."/>
            <person name="Pursley I."/>
            <person name="Horton D.L."/>
            <person name="Alikhan N.F."/>
            <person name="Baker D."/>
            <person name="Gharbi K."/>
            <person name="Hall N."/>
            <person name="Watson M."/>
            <person name="Adriaenssens E.M."/>
            <person name="Foster-Nyarko E."/>
            <person name="Jarju S."/>
            <person name="Secka A."/>
            <person name="Antonio M."/>
            <person name="Oren A."/>
            <person name="Chaudhuri R.R."/>
            <person name="La Ragione R."/>
            <person name="Hildebrand F."/>
            <person name="Pallen M.J."/>
        </authorList>
    </citation>
    <scope>NUCLEOTIDE SEQUENCE</scope>
    <source>
        <strain evidence="6">23274</strain>
    </source>
</reference>
<evidence type="ECO:0000256" key="4">
    <source>
        <dbReference type="ARBA" id="ARBA00023014"/>
    </source>
</evidence>
<dbReference type="SUPFAM" id="SSF54862">
    <property type="entry name" value="4Fe-4S ferredoxins"/>
    <property type="match status" value="1"/>
</dbReference>
<dbReference type="InterPro" id="IPR036188">
    <property type="entry name" value="FAD/NAD-bd_sf"/>
</dbReference>
<evidence type="ECO:0000256" key="2">
    <source>
        <dbReference type="ARBA" id="ARBA00023002"/>
    </source>
</evidence>
<feature type="domain" description="4Fe-4S ferredoxin-type" evidence="5">
    <location>
        <begin position="486"/>
        <end position="516"/>
    </location>
</feature>
<dbReference type="Gene3D" id="3.50.50.60">
    <property type="entry name" value="FAD/NAD(P)-binding domain"/>
    <property type="match status" value="4"/>
</dbReference>